<comment type="caution">
    <text evidence="3">The sequence shown here is derived from an EMBL/GenBank/DDBJ whole genome shotgun (WGS) entry which is preliminary data.</text>
</comment>
<evidence type="ECO:0000313" key="4">
    <source>
        <dbReference type="Proteomes" id="UP000610456"/>
    </source>
</evidence>
<feature type="chain" id="PRO_5037839713" description="Rhodanese domain-containing protein" evidence="1">
    <location>
        <begin position="23"/>
        <end position="125"/>
    </location>
</feature>
<dbReference type="Pfam" id="PF00581">
    <property type="entry name" value="Rhodanese"/>
    <property type="match status" value="1"/>
</dbReference>
<gene>
    <name evidence="3" type="ORF">GCM10007103_07790</name>
</gene>
<dbReference type="InterPro" id="IPR001763">
    <property type="entry name" value="Rhodanese-like_dom"/>
</dbReference>
<dbReference type="PROSITE" id="PS51257">
    <property type="entry name" value="PROKAR_LIPOPROTEIN"/>
    <property type="match status" value="1"/>
</dbReference>
<keyword evidence="1" id="KW-0732">Signal</keyword>
<name>A0A918S8B3_9FLAO</name>
<proteinExistence type="predicted"/>
<reference evidence="3" key="1">
    <citation type="journal article" date="2014" name="Int. J. Syst. Evol. Microbiol.">
        <title>Complete genome sequence of Corynebacterium casei LMG S-19264T (=DSM 44701T), isolated from a smear-ripened cheese.</title>
        <authorList>
            <consortium name="US DOE Joint Genome Institute (JGI-PGF)"/>
            <person name="Walter F."/>
            <person name="Albersmeier A."/>
            <person name="Kalinowski J."/>
            <person name="Ruckert C."/>
        </authorList>
    </citation>
    <scope>NUCLEOTIDE SEQUENCE</scope>
    <source>
        <strain evidence="3">KCTC 12719</strain>
    </source>
</reference>
<dbReference type="Gene3D" id="3.40.250.10">
    <property type="entry name" value="Rhodanese-like domain"/>
    <property type="match status" value="1"/>
</dbReference>
<dbReference type="InterPro" id="IPR036873">
    <property type="entry name" value="Rhodanese-like_dom_sf"/>
</dbReference>
<dbReference type="Proteomes" id="UP000610456">
    <property type="component" value="Unassembled WGS sequence"/>
</dbReference>
<dbReference type="RefSeq" id="WP_189603369.1">
    <property type="nucleotide sequence ID" value="NZ_BMXB01000001.1"/>
</dbReference>
<dbReference type="AlphaFoldDB" id="A0A918S8B3"/>
<dbReference type="CDD" id="cd00158">
    <property type="entry name" value="RHOD"/>
    <property type="match status" value="1"/>
</dbReference>
<dbReference type="SUPFAM" id="SSF52821">
    <property type="entry name" value="Rhodanese/Cell cycle control phosphatase"/>
    <property type="match status" value="1"/>
</dbReference>
<reference evidence="3" key="2">
    <citation type="submission" date="2020-09" db="EMBL/GenBank/DDBJ databases">
        <authorList>
            <person name="Sun Q."/>
            <person name="Kim S."/>
        </authorList>
    </citation>
    <scope>NUCLEOTIDE SEQUENCE</scope>
    <source>
        <strain evidence="3">KCTC 12719</strain>
    </source>
</reference>
<dbReference type="PROSITE" id="PS50206">
    <property type="entry name" value="RHODANESE_3"/>
    <property type="match status" value="1"/>
</dbReference>
<evidence type="ECO:0000313" key="3">
    <source>
        <dbReference type="EMBL" id="GHA28577.1"/>
    </source>
</evidence>
<dbReference type="PANTHER" id="PTHR43031">
    <property type="entry name" value="FAD-DEPENDENT OXIDOREDUCTASE"/>
    <property type="match status" value="1"/>
</dbReference>
<dbReference type="InterPro" id="IPR050229">
    <property type="entry name" value="GlpE_sulfurtransferase"/>
</dbReference>
<organism evidence="3 4">
    <name type="scientific">Salinimicrobium marinum</name>
    <dbReference type="NCBI Taxonomy" id="680283"/>
    <lineage>
        <taxon>Bacteria</taxon>
        <taxon>Pseudomonadati</taxon>
        <taxon>Bacteroidota</taxon>
        <taxon>Flavobacteriia</taxon>
        <taxon>Flavobacteriales</taxon>
        <taxon>Flavobacteriaceae</taxon>
        <taxon>Salinimicrobium</taxon>
    </lineage>
</organism>
<evidence type="ECO:0000259" key="2">
    <source>
        <dbReference type="PROSITE" id="PS50206"/>
    </source>
</evidence>
<evidence type="ECO:0000256" key="1">
    <source>
        <dbReference type="SAM" id="SignalP"/>
    </source>
</evidence>
<feature type="domain" description="Rhodanese" evidence="2">
    <location>
        <begin position="42"/>
        <end position="125"/>
    </location>
</feature>
<dbReference type="SMART" id="SM00450">
    <property type="entry name" value="RHOD"/>
    <property type="match status" value="1"/>
</dbReference>
<protein>
    <recommendedName>
        <fullName evidence="2">Rhodanese domain-containing protein</fullName>
    </recommendedName>
</protein>
<dbReference type="PANTHER" id="PTHR43031:SF1">
    <property type="entry name" value="PYRIDINE NUCLEOTIDE-DISULPHIDE OXIDOREDUCTASE"/>
    <property type="match status" value="1"/>
</dbReference>
<keyword evidence="4" id="KW-1185">Reference proteome</keyword>
<dbReference type="EMBL" id="BMXB01000001">
    <property type="protein sequence ID" value="GHA28577.1"/>
    <property type="molecule type" value="Genomic_DNA"/>
</dbReference>
<feature type="signal peptide" evidence="1">
    <location>
        <begin position="1"/>
        <end position="22"/>
    </location>
</feature>
<sequence length="125" mass="14011">MKIIKLLPVIALFIATTIGCEAQETEGVKVISPEEARTAMAAEEELILIDIRTPKEFTQGNIEGAKNINFFDADFEAQMLQFDKQKPVYIYCRSGARSAKAAKQLKGMGFKEIYDFEGGILNWED</sequence>
<accession>A0A918S8B3</accession>